<dbReference type="OrthoDB" id="3766519at2"/>
<keyword evidence="1" id="KW-0805">Transcription regulation</keyword>
<feature type="region of interest" description="Disordered" evidence="5">
    <location>
        <begin position="1"/>
        <end position="27"/>
    </location>
</feature>
<dbReference type="InterPro" id="IPR009057">
    <property type="entry name" value="Homeodomain-like_sf"/>
</dbReference>
<name>A0A3A9W973_9ACTN</name>
<evidence type="ECO:0000313" key="10">
    <source>
        <dbReference type="Proteomes" id="UP000275024"/>
    </source>
</evidence>
<feature type="domain" description="HTH tetR-type" evidence="6">
    <location>
        <begin position="27"/>
        <end position="87"/>
    </location>
</feature>
<comment type="caution">
    <text evidence="7">The sequence shown here is derived from an EMBL/GenBank/DDBJ whole genome shotgun (WGS) entry which is preliminary data.</text>
</comment>
<evidence type="ECO:0000313" key="9">
    <source>
        <dbReference type="Proteomes" id="UP000268652"/>
    </source>
</evidence>
<accession>A0A3A9W973</accession>
<feature type="DNA-binding region" description="H-T-H motif" evidence="4">
    <location>
        <begin position="50"/>
        <end position="69"/>
    </location>
</feature>
<keyword evidence="9" id="KW-1185">Reference proteome</keyword>
<dbReference type="Proteomes" id="UP000268652">
    <property type="component" value="Unassembled WGS sequence"/>
</dbReference>
<evidence type="ECO:0000313" key="8">
    <source>
        <dbReference type="EMBL" id="RKN17769.1"/>
    </source>
</evidence>
<dbReference type="PRINTS" id="PR00455">
    <property type="entry name" value="HTHTETR"/>
</dbReference>
<dbReference type="PROSITE" id="PS50977">
    <property type="entry name" value="HTH_TETR_2"/>
    <property type="match status" value="1"/>
</dbReference>
<evidence type="ECO:0000256" key="5">
    <source>
        <dbReference type="SAM" id="MobiDB-lite"/>
    </source>
</evidence>
<dbReference type="SUPFAM" id="SSF46689">
    <property type="entry name" value="Homeodomain-like"/>
    <property type="match status" value="1"/>
</dbReference>
<protein>
    <submittedName>
        <fullName evidence="7">TetR/AcrR family transcriptional regulator</fullName>
    </submittedName>
</protein>
<dbReference type="EMBL" id="RBDY01000021">
    <property type="protein sequence ID" value="RKN17769.1"/>
    <property type="molecule type" value="Genomic_DNA"/>
</dbReference>
<dbReference type="AlphaFoldDB" id="A0A3A9W973"/>
<evidence type="ECO:0000256" key="3">
    <source>
        <dbReference type="ARBA" id="ARBA00023163"/>
    </source>
</evidence>
<dbReference type="EMBL" id="RBDX01000023">
    <property type="protein sequence ID" value="RKN05924.1"/>
    <property type="molecule type" value="Genomic_DNA"/>
</dbReference>
<dbReference type="Pfam" id="PF00440">
    <property type="entry name" value="TetR_N"/>
    <property type="match status" value="1"/>
</dbReference>
<evidence type="ECO:0000313" key="7">
    <source>
        <dbReference type="EMBL" id="RKN05924.1"/>
    </source>
</evidence>
<dbReference type="InterPro" id="IPR050109">
    <property type="entry name" value="HTH-type_TetR-like_transc_reg"/>
</dbReference>
<evidence type="ECO:0000256" key="1">
    <source>
        <dbReference type="ARBA" id="ARBA00023015"/>
    </source>
</evidence>
<dbReference type="PANTHER" id="PTHR30055:SF234">
    <property type="entry name" value="HTH-TYPE TRANSCRIPTIONAL REGULATOR BETI"/>
    <property type="match status" value="1"/>
</dbReference>
<keyword evidence="3" id="KW-0804">Transcription</keyword>
<sequence>MPQAEQAPGARRGPGRPRAAPKRHNGLSTREEILKAASALFGARGYEATSTRQIADSVGIKQATLYYHFADKRAILAALLSSTVTPALALARWLDARDLTPEVRLCALIRHDLDTLLRDRLDLHVLHRLPGLVPDDFAPAHAARTSLRDTYRRFGRAVLDALHPPDRADALARDLDLVFALVEAAVSQRQWGDEGSRPAYAASVVRGSLRLLGVDEARVPAIVASAAEALAAYPDAAGATDEAP</sequence>
<keyword evidence="2 4" id="KW-0238">DNA-binding</keyword>
<organism evidence="7 10">
    <name type="scientific">Streptomyces radicis</name>
    <dbReference type="NCBI Taxonomy" id="1750517"/>
    <lineage>
        <taxon>Bacteria</taxon>
        <taxon>Bacillati</taxon>
        <taxon>Actinomycetota</taxon>
        <taxon>Actinomycetes</taxon>
        <taxon>Kitasatosporales</taxon>
        <taxon>Streptomycetaceae</taxon>
        <taxon>Streptomyces</taxon>
    </lineage>
</organism>
<dbReference type="Proteomes" id="UP000275024">
    <property type="component" value="Unassembled WGS sequence"/>
</dbReference>
<evidence type="ECO:0000256" key="2">
    <source>
        <dbReference type="ARBA" id="ARBA00023125"/>
    </source>
</evidence>
<dbReference type="Gene3D" id="1.10.357.10">
    <property type="entry name" value="Tetracycline Repressor, domain 2"/>
    <property type="match status" value="1"/>
</dbReference>
<feature type="compositionally biased region" description="Basic residues" evidence="5">
    <location>
        <begin position="13"/>
        <end position="25"/>
    </location>
</feature>
<dbReference type="GO" id="GO:0003700">
    <property type="term" value="F:DNA-binding transcription factor activity"/>
    <property type="evidence" value="ECO:0007669"/>
    <property type="project" value="TreeGrafter"/>
</dbReference>
<evidence type="ECO:0000259" key="6">
    <source>
        <dbReference type="PROSITE" id="PS50977"/>
    </source>
</evidence>
<dbReference type="GO" id="GO:0000976">
    <property type="term" value="F:transcription cis-regulatory region binding"/>
    <property type="evidence" value="ECO:0007669"/>
    <property type="project" value="TreeGrafter"/>
</dbReference>
<gene>
    <name evidence="8" type="ORF">D7318_23260</name>
    <name evidence="7" type="ORF">D7319_23450</name>
</gene>
<dbReference type="PANTHER" id="PTHR30055">
    <property type="entry name" value="HTH-TYPE TRANSCRIPTIONAL REGULATOR RUTR"/>
    <property type="match status" value="1"/>
</dbReference>
<dbReference type="RefSeq" id="WP_120699128.1">
    <property type="nucleotide sequence ID" value="NZ_RBDX01000023.1"/>
</dbReference>
<dbReference type="InterPro" id="IPR001647">
    <property type="entry name" value="HTH_TetR"/>
</dbReference>
<evidence type="ECO:0000256" key="4">
    <source>
        <dbReference type="PROSITE-ProRule" id="PRU00335"/>
    </source>
</evidence>
<reference evidence="9 10" key="1">
    <citation type="submission" date="2018-09" db="EMBL/GenBank/DDBJ databases">
        <title>Streptomyces sp. nov. DS1-2, an endophytic actinomycete isolated from roots of Dendrobium scabrilingue.</title>
        <authorList>
            <person name="Kuncharoen N."/>
            <person name="Kudo T."/>
            <person name="Ohkuma M."/>
            <person name="Yuki M."/>
            <person name="Tanasupawat S."/>
        </authorList>
    </citation>
    <scope>NUCLEOTIDE SEQUENCE [LARGE SCALE GENOMIC DNA]</scope>
    <source>
        <strain evidence="7 10">AZ1-7</strain>
        <strain evidence="8 9">DS1-2</strain>
    </source>
</reference>
<proteinExistence type="predicted"/>